<accession>A0AAE0J1P8</accession>
<name>A0AAE0J1P8_9PEZI</name>
<dbReference type="Pfam" id="PF06985">
    <property type="entry name" value="HET"/>
    <property type="match status" value="1"/>
</dbReference>
<comment type="caution">
    <text evidence="3">The sequence shown here is derived from an EMBL/GenBank/DDBJ whole genome shotgun (WGS) entry which is preliminary data.</text>
</comment>
<evidence type="ECO:0000313" key="4">
    <source>
        <dbReference type="Proteomes" id="UP001286456"/>
    </source>
</evidence>
<feature type="domain" description="Heterokaryon incompatibility" evidence="1">
    <location>
        <begin position="22"/>
        <end position="117"/>
    </location>
</feature>
<protein>
    <submittedName>
        <fullName evidence="3">Heterokaryon incompatibility protein-domain-containing protein</fullName>
    </submittedName>
</protein>
<dbReference type="Proteomes" id="UP001286456">
    <property type="component" value="Unassembled WGS sequence"/>
</dbReference>
<evidence type="ECO:0000259" key="1">
    <source>
        <dbReference type="Pfam" id="PF06985"/>
    </source>
</evidence>
<dbReference type="PANTHER" id="PTHR10622">
    <property type="entry name" value="HET DOMAIN-CONTAINING PROTEIN"/>
    <property type="match status" value="1"/>
</dbReference>
<proteinExistence type="predicted"/>
<dbReference type="InterPro" id="IPR058525">
    <property type="entry name" value="DUF8212"/>
</dbReference>
<evidence type="ECO:0000313" key="3">
    <source>
        <dbReference type="EMBL" id="KAK3335264.1"/>
    </source>
</evidence>
<organism evidence="3 4">
    <name type="scientific">Cercophora scortea</name>
    <dbReference type="NCBI Taxonomy" id="314031"/>
    <lineage>
        <taxon>Eukaryota</taxon>
        <taxon>Fungi</taxon>
        <taxon>Dikarya</taxon>
        <taxon>Ascomycota</taxon>
        <taxon>Pezizomycotina</taxon>
        <taxon>Sordariomycetes</taxon>
        <taxon>Sordariomycetidae</taxon>
        <taxon>Sordariales</taxon>
        <taxon>Lasiosphaeriaceae</taxon>
        <taxon>Cercophora</taxon>
    </lineage>
</organism>
<reference evidence="3" key="1">
    <citation type="journal article" date="2023" name="Mol. Phylogenet. Evol.">
        <title>Genome-scale phylogeny and comparative genomics of the fungal order Sordariales.</title>
        <authorList>
            <person name="Hensen N."/>
            <person name="Bonometti L."/>
            <person name="Westerberg I."/>
            <person name="Brannstrom I.O."/>
            <person name="Guillou S."/>
            <person name="Cros-Aarteil S."/>
            <person name="Calhoun S."/>
            <person name="Haridas S."/>
            <person name="Kuo A."/>
            <person name="Mondo S."/>
            <person name="Pangilinan J."/>
            <person name="Riley R."/>
            <person name="LaButti K."/>
            <person name="Andreopoulos B."/>
            <person name="Lipzen A."/>
            <person name="Chen C."/>
            <person name="Yan M."/>
            <person name="Daum C."/>
            <person name="Ng V."/>
            <person name="Clum A."/>
            <person name="Steindorff A."/>
            <person name="Ohm R.A."/>
            <person name="Martin F."/>
            <person name="Silar P."/>
            <person name="Natvig D.O."/>
            <person name="Lalanne C."/>
            <person name="Gautier V."/>
            <person name="Ament-Velasquez S.L."/>
            <person name="Kruys A."/>
            <person name="Hutchinson M.I."/>
            <person name="Powell A.J."/>
            <person name="Barry K."/>
            <person name="Miller A.N."/>
            <person name="Grigoriev I.V."/>
            <person name="Debuchy R."/>
            <person name="Gladieux P."/>
            <person name="Hiltunen Thoren M."/>
            <person name="Johannesson H."/>
        </authorList>
    </citation>
    <scope>NUCLEOTIDE SEQUENCE</scope>
    <source>
        <strain evidence="3">SMH4131-1</strain>
    </source>
</reference>
<dbReference type="InterPro" id="IPR010730">
    <property type="entry name" value="HET"/>
</dbReference>
<dbReference type="EMBL" id="JAUEPO010000001">
    <property type="protein sequence ID" value="KAK3335264.1"/>
    <property type="molecule type" value="Genomic_DNA"/>
</dbReference>
<dbReference type="PANTHER" id="PTHR10622:SF10">
    <property type="entry name" value="HET DOMAIN-CONTAINING PROTEIN"/>
    <property type="match status" value="1"/>
</dbReference>
<feature type="domain" description="DUF8212" evidence="2">
    <location>
        <begin position="237"/>
        <end position="363"/>
    </location>
</feature>
<dbReference type="AlphaFoldDB" id="A0AAE0J1P8"/>
<dbReference type="Pfam" id="PF26640">
    <property type="entry name" value="DUF8212"/>
    <property type="match status" value="1"/>
</dbReference>
<sequence>MRLLNVTTLEVQEFYGANTPQYAILSHTWGNEEITLPEIEAISKRLREQQKQSMALHKAGYAKILSVCKQAARDGLQYVWVDTCCIDKTSGPEISEAINSMFAWYQQAMVCYVYMEDVLYQDYKQGYRTWEHDFTRSRWFTRGWTLQELLAPERLVFFSREWERLGTKSELSKLLEKTTKIDEQVLLDPRLLNRTCISQRMSWAANRKTTRPEDTAYSLMGIFGVNMVPIYGEGAENAFVRLQEAILNTSDDHTIFAWGLLKQDTSALAIHYDKLEELDYDEMIGMTGILAKSPSDFTGVGRVVPATSTLTEDAAYKMTNKGLKIKLKLVPTNFGHLTTQKFYLGVLNCQSSEEHPSSRLGMLLTETETPNVLFRTRTRMYSWVSGAAVAAATARTVYICQNSPARLPKADRAEEVVWVKARDLASPGYEIIDIQAKRARWNREFSTLRIAGIADKVFYQLAVITFFNKHTKRGFSIRILDSGNASPCFVDLSQSKAFGEGRIDLDEKALIAEAKRMWRNPGKVRLVEPAARGKPVERQTVVEDVANPELYGTEKQPAWHSRATDDGWEAAKDGQFSDHVTFTEVWEREYQRTVEAKVVRKGEVIVLDISSTLWQAAAVEEPLPEKVEKPFEGAGE</sequence>
<reference evidence="3" key="2">
    <citation type="submission" date="2023-06" db="EMBL/GenBank/DDBJ databases">
        <authorList>
            <consortium name="Lawrence Berkeley National Laboratory"/>
            <person name="Haridas S."/>
            <person name="Hensen N."/>
            <person name="Bonometti L."/>
            <person name="Westerberg I."/>
            <person name="Brannstrom I.O."/>
            <person name="Guillou S."/>
            <person name="Cros-Aarteil S."/>
            <person name="Calhoun S."/>
            <person name="Kuo A."/>
            <person name="Mondo S."/>
            <person name="Pangilinan J."/>
            <person name="Riley R."/>
            <person name="Labutti K."/>
            <person name="Andreopoulos B."/>
            <person name="Lipzen A."/>
            <person name="Chen C."/>
            <person name="Yanf M."/>
            <person name="Daum C."/>
            <person name="Ng V."/>
            <person name="Clum A."/>
            <person name="Steindorff A."/>
            <person name="Ohm R."/>
            <person name="Martin F."/>
            <person name="Silar P."/>
            <person name="Natvig D."/>
            <person name="Lalanne C."/>
            <person name="Gautier V."/>
            <person name="Ament-Velasquez S.L."/>
            <person name="Kruys A."/>
            <person name="Hutchinson M.I."/>
            <person name="Powell A.J."/>
            <person name="Barry K."/>
            <person name="Miller A.N."/>
            <person name="Grigoriev I.V."/>
            <person name="Debuchy R."/>
            <person name="Gladieux P."/>
            <person name="Thoren M.H."/>
            <person name="Johannesson H."/>
        </authorList>
    </citation>
    <scope>NUCLEOTIDE SEQUENCE</scope>
    <source>
        <strain evidence="3">SMH4131-1</strain>
    </source>
</reference>
<keyword evidence="4" id="KW-1185">Reference proteome</keyword>
<evidence type="ECO:0000259" key="2">
    <source>
        <dbReference type="Pfam" id="PF26640"/>
    </source>
</evidence>
<gene>
    <name evidence="3" type="ORF">B0T19DRAFT_351146</name>
</gene>